<dbReference type="InterPro" id="IPR022986">
    <property type="entry name" value="UPF0237_ACT"/>
</dbReference>
<dbReference type="PANTHER" id="PTHR34875">
    <property type="entry name" value="UPF0237 PROTEIN MJ1558"/>
    <property type="match status" value="1"/>
</dbReference>
<dbReference type="InterPro" id="IPR045865">
    <property type="entry name" value="ACT-like_dom_sf"/>
</dbReference>
<reference evidence="3" key="1">
    <citation type="submission" date="2023-07" db="EMBL/GenBank/DDBJ databases">
        <title>Between Cages and Wild: Unraveling the Impact of Captivity on Animal Microbiomes and Antimicrobial Resistance.</title>
        <authorList>
            <person name="Schmartz G.P."/>
            <person name="Rehner J."/>
            <person name="Schuff M.J."/>
            <person name="Becker S.L."/>
            <person name="Kravczyk M."/>
            <person name="Gurevich A."/>
            <person name="Francke R."/>
            <person name="Mueller R."/>
            <person name="Keller V."/>
            <person name="Keller A."/>
        </authorList>
    </citation>
    <scope>NUCLEOTIDE SEQUENCE</scope>
    <source>
        <strain evidence="3">S12M_St_49</strain>
    </source>
</reference>
<keyword evidence="4" id="KW-1185">Reference proteome</keyword>
<proteinExistence type="inferred from homology"/>
<dbReference type="Gene3D" id="3.30.70.260">
    <property type="match status" value="1"/>
</dbReference>
<dbReference type="CDD" id="cd04872">
    <property type="entry name" value="ACT_1ZPV"/>
    <property type="match status" value="1"/>
</dbReference>
<feature type="domain" description="ACT" evidence="2">
    <location>
        <begin position="4"/>
        <end position="78"/>
    </location>
</feature>
<dbReference type="InterPro" id="IPR050990">
    <property type="entry name" value="UPF0237/GcvR_regulator"/>
</dbReference>
<dbReference type="HAMAP" id="MF_01054">
    <property type="entry name" value="UPF0237"/>
    <property type="match status" value="1"/>
</dbReference>
<dbReference type="InterPro" id="IPR002912">
    <property type="entry name" value="ACT_dom"/>
</dbReference>
<sequence length="89" mass="9678">MKCVVSVLGADRIGIVADVTTALASFGANIDDISQTVVGGIFSMTLIATLTDESVVFDDVNEKLKEVGKKLGVEIYMQREDVYRAMYEI</sequence>
<dbReference type="PANTHER" id="PTHR34875:SF6">
    <property type="entry name" value="UPF0237 PROTEIN MJ1558"/>
    <property type="match status" value="1"/>
</dbReference>
<protein>
    <recommendedName>
        <fullName evidence="1">UPF0237 protein Q3982_02455</fullName>
    </recommendedName>
</protein>
<dbReference type="AlphaFoldDB" id="A0AA43RGP7"/>
<dbReference type="NCBIfam" id="NF001220">
    <property type="entry name" value="PRK00194.1"/>
    <property type="match status" value="1"/>
</dbReference>
<dbReference type="PROSITE" id="PS51671">
    <property type="entry name" value="ACT"/>
    <property type="match status" value="1"/>
</dbReference>
<dbReference type="EMBL" id="JAUMVS010000024">
    <property type="protein sequence ID" value="MDO4841522.1"/>
    <property type="molecule type" value="Genomic_DNA"/>
</dbReference>
<organism evidence="3 4">
    <name type="scientific">Phoenicibacter congonensis</name>
    <dbReference type="NCBI Taxonomy" id="1944646"/>
    <lineage>
        <taxon>Bacteria</taxon>
        <taxon>Bacillati</taxon>
        <taxon>Actinomycetota</taxon>
        <taxon>Coriobacteriia</taxon>
        <taxon>Eggerthellales</taxon>
        <taxon>Eggerthellaceae</taxon>
        <taxon>Phoenicibacter</taxon>
    </lineage>
</organism>
<dbReference type="Pfam" id="PF13740">
    <property type="entry name" value="ACT_6"/>
    <property type="match status" value="1"/>
</dbReference>
<comment type="caution">
    <text evidence="3">The sequence shown here is derived from an EMBL/GenBank/DDBJ whole genome shotgun (WGS) entry which is preliminary data.</text>
</comment>
<name>A0AA43RGP7_9ACTN</name>
<evidence type="ECO:0000256" key="1">
    <source>
        <dbReference type="HAMAP-Rule" id="MF_01054"/>
    </source>
</evidence>
<evidence type="ECO:0000259" key="2">
    <source>
        <dbReference type="PROSITE" id="PS51671"/>
    </source>
</evidence>
<accession>A0AA43RGP7</accession>
<evidence type="ECO:0000313" key="4">
    <source>
        <dbReference type="Proteomes" id="UP001168575"/>
    </source>
</evidence>
<evidence type="ECO:0000313" key="3">
    <source>
        <dbReference type="EMBL" id="MDO4841522.1"/>
    </source>
</evidence>
<comment type="similarity">
    <text evidence="1">Belongs to the UPF0237 family.</text>
</comment>
<gene>
    <name evidence="3" type="ORF">Q3982_02455</name>
</gene>
<dbReference type="SUPFAM" id="SSF55021">
    <property type="entry name" value="ACT-like"/>
    <property type="match status" value="1"/>
</dbReference>
<dbReference type="Proteomes" id="UP001168575">
    <property type="component" value="Unassembled WGS sequence"/>
</dbReference>